<dbReference type="EC" id="1.8.4.11" evidence="9"/>
<dbReference type="Gene3D" id="3.30.1060.10">
    <property type="entry name" value="Peptide methionine sulphoxide reductase MsrA"/>
    <property type="match status" value="1"/>
</dbReference>
<dbReference type="PROSITE" id="PS51790">
    <property type="entry name" value="MSRB"/>
    <property type="match status" value="1"/>
</dbReference>
<dbReference type="EC" id="1.8.4.12" evidence="8"/>
<dbReference type="InterPro" id="IPR002569">
    <property type="entry name" value="Met_Sox_Rdtase_MsrA_dom"/>
</dbReference>
<dbReference type="RefSeq" id="WP_014263151.1">
    <property type="nucleotide sequence ID" value="NC_016630.1"/>
</dbReference>
<reference evidence="12" key="1">
    <citation type="submission" date="2010-12" db="EMBL/GenBank/DDBJ databases">
        <title>The genome sequence of Filifactor alocis strain ATCC 35896.</title>
        <authorList>
            <consortium name="The Broad Institute Genome Sequencing Platform"/>
            <person name="Ward D."/>
            <person name="Earl A."/>
            <person name="Feldgarden M."/>
            <person name="Young S.K."/>
            <person name="Gargeya S."/>
            <person name="Zeng Q."/>
            <person name="Alvarado L."/>
            <person name="Berlin A."/>
            <person name="Bochicchio J."/>
            <person name="Chapman S.B."/>
            <person name="Chen Z."/>
            <person name="Freedman E."/>
            <person name="Gellesch M."/>
            <person name="Goldberg J."/>
            <person name="Griggs A."/>
            <person name="Gujja S."/>
            <person name="Heilman E."/>
            <person name="Heiman D."/>
            <person name="Howarth C."/>
            <person name="Mehta T."/>
            <person name="Neiman D."/>
            <person name="Pearson M."/>
            <person name="Roberts A."/>
            <person name="Saif S."/>
            <person name="Shea T."/>
            <person name="Shenoy N."/>
            <person name="Sisk P."/>
            <person name="Stolte C."/>
            <person name="Sykes S."/>
            <person name="White J."/>
            <person name="Yandava C."/>
            <person name="Izard J."/>
            <person name="Blanton J.M."/>
            <person name="Baranova O.V."/>
            <person name="Tanner A.C."/>
            <person name="Dewhirst F.E."/>
            <person name="Haas B."/>
            <person name="Nusbaum C."/>
            <person name="Birren B."/>
        </authorList>
    </citation>
    <scope>NUCLEOTIDE SEQUENCE [LARGE SCALE GENOMIC DNA]</scope>
    <source>
        <strain evidence="12">ATCC 35896 / D40 B5</strain>
    </source>
</reference>
<dbReference type="Gene3D" id="2.170.150.20">
    <property type="entry name" value="Peptide methionine sulfoxide reductase"/>
    <property type="match status" value="1"/>
</dbReference>
<keyword evidence="4" id="KW-0511">Multifunctional enzyme</keyword>
<comment type="catalytic activity">
    <reaction evidence="6 8">
        <text>L-methionyl-[protein] + [thioredoxin]-disulfide + H2O = L-methionyl-(R)-S-oxide-[protein] + [thioredoxin]-dithiol</text>
        <dbReference type="Rhea" id="RHEA:24164"/>
        <dbReference type="Rhea" id="RHEA-COMP:10698"/>
        <dbReference type="Rhea" id="RHEA-COMP:10700"/>
        <dbReference type="Rhea" id="RHEA-COMP:12313"/>
        <dbReference type="Rhea" id="RHEA-COMP:12314"/>
        <dbReference type="ChEBI" id="CHEBI:15377"/>
        <dbReference type="ChEBI" id="CHEBI:16044"/>
        <dbReference type="ChEBI" id="CHEBI:29950"/>
        <dbReference type="ChEBI" id="CHEBI:45764"/>
        <dbReference type="ChEBI" id="CHEBI:50058"/>
        <dbReference type="EC" id="1.8.4.12"/>
    </reaction>
</comment>
<dbReference type="GO" id="GO:0008113">
    <property type="term" value="F:peptide-methionine (S)-S-oxide reductase activity"/>
    <property type="evidence" value="ECO:0007669"/>
    <property type="project" value="UniProtKB-UniRule"/>
</dbReference>
<dbReference type="GO" id="GO:0033744">
    <property type="term" value="F:L-methionine:thioredoxin-disulfide S-oxidoreductase activity"/>
    <property type="evidence" value="ECO:0007669"/>
    <property type="project" value="RHEA"/>
</dbReference>
<comment type="catalytic activity">
    <reaction evidence="7 9">
        <text>[thioredoxin]-disulfide + L-methionine + H2O = L-methionine (S)-S-oxide + [thioredoxin]-dithiol</text>
        <dbReference type="Rhea" id="RHEA:19993"/>
        <dbReference type="Rhea" id="RHEA-COMP:10698"/>
        <dbReference type="Rhea" id="RHEA-COMP:10700"/>
        <dbReference type="ChEBI" id="CHEBI:15377"/>
        <dbReference type="ChEBI" id="CHEBI:29950"/>
        <dbReference type="ChEBI" id="CHEBI:50058"/>
        <dbReference type="ChEBI" id="CHEBI:57844"/>
        <dbReference type="ChEBI" id="CHEBI:58772"/>
        <dbReference type="EC" id="1.8.4.11"/>
    </reaction>
</comment>
<dbReference type="HAMAP" id="MF_01400">
    <property type="entry name" value="MsrB"/>
    <property type="match status" value="1"/>
</dbReference>
<comment type="function">
    <text evidence="9">Has an important function as a repair enzyme for proteins that have been inactivated by oxidation. Catalyzes the reversible oxidation-reduction of methionine sulfoxide in proteins to methionine.</text>
</comment>
<dbReference type="InterPro" id="IPR036509">
    <property type="entry name" value="Met_Sox_Rdtase_MsrA_sf"/>
</dbReference>
<name>D6GT56_FILAD</name>
<comment type="caution">
    <text evidence="8">Lacks conserved residue(s) required for the propagation of feature annotation.</text>
</comment>
<evidence type="ECO:0000256" key="5">
    <source>
        <dbReference type="ARBA" id="ARBA00047806"/>
    </source>
</evidence>
<dbReference type="AlphaFoldDB" id="D6GT56"/>
<dbReference type="Pfam" id="PF01625">
    <property type="entry name" value="PMSR"/>
    <property type="match status" value="1"/>
</dbReference>
<dbReference type="SUPFAM" id="SSF55068">
    <property type="entry name" value="Peptide methionine sulfoxide reductase"/>
    <property type="match status" value="1"/>
</dbReference>
<comment type="similarity">
    <text evidence="2">In the N-terminal section; belongs to the MsrA Met sulfoxide reductase family.</text>
</comment>
<dbReference type="FunFam" id="2.170.150.20:FF:000003">
    <property type="entry name" value="Peptide methionine sulfoxide reductase MsrB"/>
    <property type="match status" value="1"/>
</dbReference>
<dbReference type="NCBIfam" id="TIGR00357">
    <property type="entry name" value="peptide-methionine (R)-S-oxide reductase MsrB"/>
    <property type="match status" value="1"/>
</dbReference>
<proteinExistence type="inferred from homology"/>
<dbReference type="GO" id="GO:0033743">
    <property type="term" value="F:peptide-methionine (R)-S-oxide reductase activity"/>
    <property type="evidence" value="ECO:0007669"/>
    <property type="project" value="UniProtKB-UniRule"/>
</dbReference>
<evidence type="ECO:0000313" key="12">
    <source>
        <dbReference type="Proteomes" id="UP000007468"/>
    </source>
</evidence>
<evidence type="ECO:0000256" key="2">
    <source>
        <dbReference type="ARBA" id="ARBA00011017"/>
    </source>
</evidence>
<comment type="catalytic activity">
    <reaction evidence="5 9">
        <text>L-methionyl-[protein] + [thioredoxin]-disulfide + H2O = L-methionyl-(S)-S-oxide-[protein] + [thioredoxin]-dithiol</text>
        <dbReference type="Rhea" id="RHEA:14217"/>
        <dbReference type="Rhea" id="RHEA-COMP:10698"/>
        <dbReference type="Rhea" id="RHEA-COMP:10700"/>
        <dbReference type="Rhea" id="RHEA-COMP:12313"/>
        <dbReference type="Rhea" id="RHEA-COMP:12315"/>
        <dbReference type="ChEBI" id="CHEBI:15377"/>
        <dbReference type="ChEBI" id="CHEBI:16044"/>
        <dbReference type="ChEBI" id="CHEBI:29950"/>
        <dbReference type="ChEBI" id="CHEBI:44120"/>
        <dbReference type="ChEBI" id="CHEBI:50058"/>
        <dbReference type="EC" id="1.8.4.11"/>
    </reaction>
</comment>
<keyword evidence="3 8" id="KW-0560">Oxidoreductase</keyword>
<evidence type="ECO:0000256" key="8">
    <source>
        <dbReference type="HAMAP-Rule" id="MF_01400"/>
    </source>
</evidence>
<dbReference type="Proteomes" id="UP000007468">
    <property type="component" value="Chromosome"/>
</dbReference>
<organism evidence="11 12">
    <name type="scientific">Filifactor alocis (strain ATCC 35896 / CCUG 47790 / D40 B5)</name>
    <name type="common">Fusobacterium alocis</name>
    <dbReference type="NCBI Taxonomy" id="546269"/>
    <lineage>
        <taxon>Bacteria</taxon>
        <taxon>Bacillati</taxon>
        <taxon>Bacillota</taxon>
        <taxon>Clostridia</taxon>
        <taxon>Peptostreptococcales</taxon>
        <taxon>Filifactoraceae</taxon>
        <taxon>Filifactor</taxon>
    </lineage>
</organism>
<feature type="active site" description="Nucleophile" evidence="8">
    <location>
        <position position="286"/>
    </location>
</feature>
<dbReference type="PATRIC" id="fig|546269.5.peg.1707"/>
<comment type="similarity">
    <text evidence="8">Belongs to the MsrB Met sulfoxide reductase family.</text>
</comment>
<feature type="active site" evidence="9">
    <location>
        <position position="12"/>
    </location>
</feature>
<dbReference type="OrthoDB" id="4174719at2"/>
<dbReference type="InterPro" id="IPR028427">
    <property type="entry name" value="Met_Sox_Rdtase_MsrB"/>
</dbReference>
<dbReference type="EMBL" id="CP002390">
    <property type="protein sequence ID" value="EFE28041.1"/>
    <property type="molecule type" value="Genomic_DNA"/>
</dbReference>
<dbReference type="HAMAP" id="MF_01401">
    <property type="entry name" value="MsrA"/>
    <property type="match status" value="1"/>
</dbReference>
<dbReference type="SUPFAM" id="SSF51316">
    <property type="entry name" value="Mss4-like"/>
    <property type="match status" value="1"/>
</dbReference>
<dbReference type="STRING" id="546269.HMPREF0389_01294"/>
<evidence type="ECO:0000256" key="6">
    <source>
        <dbReference type="ARBA" id="ARBA00048488"/>
    </source>
</evidence>
<keyword evidence="12" id="KW-1185">Reference proteome</keyword>
<dbReference type="GO" id="GO:0006979">
    <property type="term" value="P:response to oxidative stress"/>
    <property type="evidence" value="ECO:0007669"/>
    <property type="project" value="InterPro"/>
</dbReference>
<dbReference type="GO" id="GO:0005737">
    <property type="term" value="C:cytoplasm"/>
    <property type="evidence" value="ECO:0007669"/>
    <property type="project" value="TreeGrafter"/>
</dbReference>
<dbReference type="PANTHER" id="PTHR10173">
    <property type="entry name" value="METHIONINE SULFOXIDE REDUCTASE"/>
    <property type="match status" value="1"/>
</dbReference>
<dbReference type="InterPro" id="IPR002579">
    <property type="entry name" value="Met_Sox_Rdtase_MsrB_dom"/>
</dbReference>
<dbReference type="Pfam" id="PF01641">
    <property type="entry name" value="SelR"/>
    <property type="match status" value="1"/>
</dbReference>
<dbReference type="PANTHER" id="PTHR10173:SF52">
    <property type="entry name" value="METHIONINE-R-SULFOXIDE REDUCTASE B1"/>
    <property type="match status" value="1"/>
</dbReference>
<dbReference type="GO" id="GO:0030091">
    <property type="term" value="P:protein repair"/>
    <property type="evidence" value="ECO:0007669"/>
    <property type="project" value="InterPro"/>
</dbReference>
<evidence type="ECO:0000256" key="7">
    <source>
        <dbReference type="ARBA" id="ARBA00048782"/>
    </source>
</evidence>
<evidence type="ECO:0000259" key="10">
    <source>
        <dbReference type="PROSITE" id="PS51790"/>
    </source>
</evidence>
<evidence type="ECO:0000256" key="3">
    <source>
        <dbReference type="ARBA" id="ARBA00023002"/>
    </source>
</evidence>
<accession>D6GT56</accession>
<dbReference type="KEGG" id="faa:HMPREF0389_01294"/>
<dbReference type="eggNOG" id="COG0225">
    <property type="taxonomic scope" value="Bacteria"/>
</dbReference>
<sequence>MEKREIYLAGGCFWGVEAYFHEMLGVLSTEVGYANGESDKATYETLKQTGHSETVHIVYNEEKLSLTMLLDAFFKIIDPTSVNKQGGDVGTQYRTGIYFVGEEEEAIKAFVATKQQEYDKPIVVEVEPLRNFVRAEEYHQQYLDKNPGGYCHVDLTDIPNKKPKIEEVYEKPDDDFLMEHLTDLQYVVTQHSHTEPPFDNEYFDTFEKGIYVDITTGEPLFLSDDKFDSGCGWPAFSRPIDQESLQYVEDLSHNMQRVEVRSKNGQSHLGHVFVDGPKELGGLRYCINSASLRFIPMDKMDEEGYGKWKVLL</sequence>
<dbReference type="InterPro" id="IPR011057">
    <property type="entry name" value="Mss4-like_sf"/>
</dbReference>
<comment type="similarity">
    <text evidence="9">Belongs to the MsrA Met sulfoxide reductase family.</text>
</comment>
<dbReference type="NCBIfam" id="TIGR00401">
    <property type="entry name" value="msrA"/>
    <property type="match status" value="1"/>
</dbReference>
<protein>
    <recommendedName>
        <fullName evidence="8 9">Multifunctional fusion protein</fullName>
    </recommendedName>
    <domain>
        <recommendedName>
            <fullName evidence="9">Peptide methionine sulfoxide reductase MsrA</fullName>
            <shortName evidence="9">Protein-methionine-S-oxide reductase</shortName>
            <ecNumber evidence="9">1.8.4.11</ecNumber>
        </recommendedName>
        <alternativeName>
            <fullName evidence="9">Peptide-methionine (S)-S-oxide reductase</fullName>
            <shortName evidence="9">Peptide Met(O) reductase</shortName>
        </alternativeName>
    </domain>
    <domain>
        <recommendedName>
            <fullName evidence="8">Peptide methionine sulfoxide reductase MsrB</fullName>
            <ecNumber evidence="8">1.8.4.12</ecNumber>
        </recommendedName>
        <alternativeName>
            <fullName evidence="8">Peptide-methionine (R)-S-oxide reductase</fullName>
        </alternativeName>
    </domain>
</protein>
<dbReference type="eggNOG" id="COG0229">
    <property type="taxonomic scope" value="Bacteria"/>
</dbReference>
<evidence type="ECO:0000313" key="11">
    <source>
        <dbReference type="EMBL" id="EFE28041.1"/>
    </source>
</evidence>
<evidence type="ECO:0000256" key="4">
    <source>
        <dbReference type="ARBA" id="ARBA00023268"/>
    </source>
</evidence>
<evidence type="ECO:0000256" key="9">
    <source>
        <dbReference type="HAMAP-Rule" id="MF_01401"/>
    </source>
</evidence>
<feature type="domain" description="MsrB" evidence="10">
    <location>
        <begin position="174"/>
        <end position="297"/>
    </location>
</feature>
<comment type="similarity">
    <text evidence="1">In the C-terminal section; belongs to the MsrB Met sulfoxide reductase family.</text>
</comment>
<gene>
    <name evidence="8 11" type="primary">msrB</name>
    <name evidence="9" type="synonym">msrA</name>
    <name evidence="11" type="ordered locus">HMPREF0389_01294</name>
</gene>
<evidence type="ECO:0000256" key="1">
    <source>
        <dbReference type="ARBA" id="ARBA00008076"/>
    </source>
</evidence>